<evidence type="ECO:0000313" key="3">
    <source>
        <dbReference type="Proteomes" id="UP001163283"/>
    </source>
</evidence>
<gene>
    <name evidence="1" type="ORF">LP092_12755</name>
    <name evidence="2" type="ORF">LP129_02265</name>
</gene>
<evidence type="ECO:0000313" key="1">
    <source>
        <dbReference type="EMBL" id="UZA02793.1"/>
    </source>
</evidence>
<dbReference type="EMBL" id="CP087830">
    <property type="protein sequence ID" value="UZA02793.1"/>
    <property type="molecule type" value="Genomic_DNA"/>
</dbReference>
<reference evidence="2 3" key="1">
    <citation type="journal article" date="2022" name="BMC Microbiol.">
        <title>Whole genome sequencing of Moraxella bovis strains from North America reveals two genotypes with different genetic determinants.</title>
        <authorList>
            <person name="Wynn E.L."/>
            <person name="Hille M.M."/>
            <person name="Loy J.D."/>
            <person name="Schuller G."/>
            <person name="Kuhn K.L."/>
            <person name="Dickey A.M."/>
            <person name="Bono J.L."/>
            <person name="Clawson M.L."/>
        </authorList>
    </citation>
    <scope>NUCLEOTIDE SEQUENCE [LARGE SCALE GENOMIC DNA]</scope>
    <source>
        <strain evidence="1">SAM102599</strain>
        <strain evidence="2 3">SAM57978</strain>
    </source>
</reference>
<dbReference type="EMBL" id="CP087781">
    <property type="protein sequence ID" value="UZA52010.1"/>
    <property type="molecule type" value="Genomic_DNA"/>
</dbReference>
<dbReference type="Proteomes" id="UP001163283">
    <property type="component" value="Chromosome"/>
</dbReference>
<keyword evidence="4" id="KW-1185">Reference proteome</keyword>
<dbReference type="AlphaFoldDB" id="A0AAQ2Q9A2"/>
<accession>A0AAQ2Q9A2</accession>
<protein>
    <submittedName>
        <fullName evidence="2">Uncharacterized protein</fullName>
    </submittedName>
</protein>
<proteinExistence type="predicted"/>
<organism evidence="2 3">
    <name type="scientific">Moraxella bovis</name>
    <dbReference type="NCBI Taxonomy" id="476"/>
    <lineage>
        <taxon>Bacteria</taxon>
        <taxon>Pseudomonadati</taxon>
        <taxon>Pseudomonadota</taxon>
        <taxon>Gammaproteobacteria</taxon>
        <taxon>Moraxellales</taxon>
        <taxon>Moraxellaceae</taxon>
        <taxon>Moraxella</taxon>
    </lineage>
</organism>
<name>A0AAQ2Q9A2_MORBO</name>
<dbReference type="RefSeq" id="WP_143821692.1">
    <property type="nucleotide sequence ID" value="NZ_CP087768.1"/>
</dbReference>
<evidence type="ECO:0000313" key="2">
    <source>
        <dbReference type="EMBL" id="UZA52010.1"/>
    </source>
</evidence>
<dbReference type="GeneID" id="77187583"/>
<evidence type="ECO:0000313" key="4">
    <source>
        <dbReference type="Proteomes" id="UP001163632"/>
    </source>
</evidence>
<dbReference type="Proteomes" id="UP001163632">
    <property type="component" value="Chromosome"/>
</dbReference>
<sequence length="127" mass="13815">MQWRGSWGVATAKDNRQKSVLDNAYWAYAGDQTAVRLGSSSTPFETMTGVDLAYSNANIKRHLTPYLDGKTSSLLNTDIHDLQHIKGVGVAGGVAELRINGVAAAKVQSLLDGRYEFLNLDMSAIDR</sequence>